<sequence>MSSPSSESESCSVSSTESDDAAQVGIAAIADVLNHFQFDPLQSSESDDDENSEGNDGGGNQRTGHAEWCSCGRCVPMNTEHESVCCREVERANAFIAAGTDCITLHPTFNRVCLDVHVVEVAYYWLMEDRPSQVDDPEIHRRYRYTAYRQFTRWIWHRLGR</sequence>
<evidence type="ECO:0000313" key="2">
    <source>
        <dbReference type="Proteomes" id="UP000821845"/>
    </source>
</evidence>
<protein>
    <submittedName>
        <fullName evidence="1">Uncharacterized protein</fullName>
    </submittedName>
</protein>
<keyword evidence="2" id="KW-1185">Reference proteome</keyword>
<gene>
    <name evidence="1" type="ORF">HPB50_004289</name>
</gene>
<accession>A0ACB7T8S4</accession>
<evidence type="ECO:0000313" key="1">
    <source>
        <dbReference type="EMBL" id="KAH6942394.1"/>
    </source>
</evidence>
<dbReference type="EMBL" id="CM023490">
    <property type="protein sequence ID" value="KAH6942394.1"/>
    <property type="molecule type" value="Genomic_DNA"/>
</dbReference>
<comment type="caution">
    <text evidence="1">The sequence shown here is derived from an EMBL/GenBank/DDBJ whole genome shotgun (WGS) entry which is preliminary data.</text>
</comment>
<organism evidence="1 2">
    <name type="scientific">Hyalomma asiaticum</name>
    <name type="common">Tick</name>
    <dbReference type="NCBI Taxonomy" id="266040"/>
    <lineage>
        <taxon>Eukaryota</taxon>
        <taxon>Metazoa</taxon>
        <taxon>Ecdysozoa</taxon>
        <taxon>Arthropoda</taxon>
        <taxon>Chelicerata</taxon>
        <taxon>Arachnida</taxon>
        <taxon>Acari</taxon>
        <taxon>Parasitiformes</taxon>
        <taxon>Ixodida</taxon>
        <taxon>Ixodoidea</taxon>
        <taxon>Ixodidae</taxon>
        <taxon>Hyalomminae</taxon>
        <taxon>Hyalomma</taxon>
    </lineage>
</organism>
<dbReference type="Proteomes" id="UP000821845">
    <property type="component" value="Chromosome 10"/>
</dbReference>
<reference evidence="1" key="1">
    <citation type="submission" date="2020-05" db="EMBL/GenBank/DDBJ databases">
        <title>Large-scale comparative analyses of tick genomes elucidate their genetic diversity and vector capacities.</title>
        <authorList>
            <person name="Jia N."/>
            <person name="Wang J."/>
            <person name="Shi W."/>
            <person name="Du L."/>
            <person name="Sun Y."/>
            <person name="Zhan W."/>
            <person name="Jiang J."/>
            <person name="Wang Q."/>
            <person name="Zhang B."/>
            <person name="Ji P."/>
            <person name="Sakyi L.B."/>
            <person name="Cui X."/>
            <person name="Yuan T."/>
            <person name="Jiang B."/>
            <person name="Yang W."/>
            <person name="Lam T.T.-Y."/>
            <person name="Chang Q."/>
            <person name="Ding S."/>
            <person name="Wang X."/>
            <person name="Zhu J."/>
            <person name="Ruan X."/>
            <person name="Zhao L."/>
            <person name="Wei J."/>
            <person name="Que T."/>
            <person name="Du C."/>
            <person name="Cheng J."/>
            <person name="Dai P."/>
            <person name="Han X."/>
            <person name="Huang E."/>
            <person name="Gao Y."/>
            <person name="Liu J."/>
            <person name="Shao H."/>
            <person name="Ye R."/>
            <person name="Li L."/>
            <person name="Wei W."/>
            <person name="Wang X."/>
            <person name="Wang C."/>
            <person name="Yang T."/>
            <person name="Huo Q."/>
            <person name="Li W."/>
            <person name="Guo W."/>
            <person name="Chen H."/>
            <person name="Zhou L."/>
            <person name="Ni X."/>
            <person name="Tian J."/>
            <person name="Zhou Y."/>
            <person name="Sheng Y."/>
            <person name="Liu T."/>
            <person name="Pan Y."/>
            <person name="Xia L."/>
            <person name="Li J."/>
            <person name="Zhao F."/>
            <person name="Cao W."/>
        </authorList>
    </citation>
    <scope>NUCLEOTIDE SEQUENCE</scope>
    <source>
        <strain evidence="1">Hyas-2018</strain>
    </source>
</reference>
<proteinExistence type="predicted"/>
<name>A0ACB7T8S4_HYAAI</name>